<proteinExistence type="predicted"/>
<reference key="1">
    <citation type="journal article" date="2007" name="Nature">
        <title>The medaka draft genome and insights into vertebrate genome evolution.</title>
        <authorList>
            <person name="Kasahara M."/>
            <person name="Naruse K."/>
            <person name="Sasaki S."/>
            <person name="Nakatani Y."/>
            <person name="Qu W."/>
            <person name="Ahsan B."/>
            <person name="Yamada T."/>
            <person name="Nagayasu Y."/>
            <person name="Doi K."/>
            <person name="Kasai Y."/>
            <person name="Jindo T."/>
            <person name="Kobayashi D."/>
            <person name="Shimada A."/>
            <person name="Toyoda A."/>
            <person name="Kuroki Y."/>
            <person name="Fujiyama A."/>
            <person name="Sasaki T."/>
            <person name="Shimizu A."/>
            <person name="Asakawa S."/>
            <person name="Shimizu N."/>
            <person name="Hashimoto S."/>
            <person name="Yang J."/>
            <person name="Lee Y."/>
            <person name="Matsushima K."/>
            <person name="Sugano S."/>
            <person name="Sakaizumi M."/>
            <person name="Narita T."/>
            <person name="Ohishi K."/>
            <person name="Haga S."/>
            <person name="Ohta F."/>
            <person name="Nomoto H."/>
            <person name="Nogata K."/>
            <person name="Morishita T."/>
            <person name="Endo T."/>
            <person name="Shin-I T."/>
            <person name="Takeda H."/>
            <person name="Morishita S."/>
            <person name="Kohara Y."/>
        </authorList>
    </citation>
    <scope>NUCLEOTIDE SEQUENCE [LARGE SCALE GENOMIC DNA]</scope>
    <source>
        <strain>Hd-rR</strain>
    </source>
</reference>
<dbReference type="AlphaFoldDB" id="A0A3P9KWD2"/>
<reference evidence="2" key="3">
    <citation type="submission" date="2025-08" db="UniProtKB">
        <authorList>
            <consortium name="Ensembl"/>
        </authorList>
    </citation>
    <scope>IDENTIFICATION</scope>
    <source>
        <strain evidence="2">HNI</strain>
    </source>
</reference>
<evidence type="ECO:0000313" key="3">
    <source>
        <dbReference type="Proteomes" id="UP000265180"/>
    </source>
</evidence>
<organism evidence="2 3">
    <name type="scientific">Oryzias latipes</name>
    <name type="common">Japanese rice fish</name>
    <name type="synonym">Japanese killifish</name>
    <dbReference type="NCBI Taxonomy" id="8090"/>
    <lineage>
        <taxon>Eukaryota</taxon>
        <taxon>Metazoa</taxon>
        <taxon>Chordata</taxon>
        <taxon>Craniata</taxon>
        <taxon>Vertebrata</taxon>
        <taxon>Euteleostomi</taxon>
        <taxon>Actinopterygii</taxon>
        <taxon>Neopterygii</taxon>
        <taxon>Teleostei</taxon>
        <taxon>Neoteleostei</taxon>
        <taxon>Acanthomorphata</taxon>
        <taxon>Ovalentaria</taxon>
        <taxon>Atherinomorphae</taxon>
        <taxon>Beloniformes</taxon>
        <taxon>Adrianichthyidae</taxon>
        <taxon>Oryziinae</taxon>
        <taxon>Oryzias</taxon>
    </lineage>
</organism>
<feature type="transmembrane region" description="Helical" evidence="1">
    <location>
        <begin position="44"/>
        <end position="64"/>
    </location>
</feature>
<accession>A0A3P9KWD2</accession>
<keyword evidence="1" id="KW-0812">Transmembrane</keyword>
<dbReference type="Proteomes" id="UP000265180">
    <property type="component" value="Chromosome 16"/>
</dbReference>
<evidence type="ECO:0000313" key="2">
    <source>
        <dbReference type="Ensembl" id="ENSORLP00020012686.1"/>
    </source>
</evidence>
<reference evidence="2 3" key="2">
    <citation type="submission" date="2017-04" db="EMBL/GenBank/DDBJ databases">
        <title>CpG methylation of centromeres and impact of large insertions on vertebrate speciation.</title>
        <authorList>
            <person name="Ichikawa K."/>
            <person name="Yoshimura J."/>
            <person name="Morishita S."/>
        </authorList>
    </citation>
    <scope>NUCLEOTIDE SEQUENCE</scope>
    <source>
        <strain evidence="2 3">HNI</strain>
    </source>
</reference>
<reference evidence="2" key="4">
    <citation type="submission" date="2025-09" db="UniProtKB">
        <authorList>
            <consortium name="Ensembl"/>
        </authorList>
    </citation>
    <scope>IDENTIFICATION</scope>
    <source>
        <strain evidence="2">HNI</strain>
    </source>
</reference>
<evidence type="ECO:0000256" key="1">
    <source>
        <dbReference type="SAM" id="Phobius"/>
    </source>
</evidence>
<sequence length="107" mass="12291">MEVARRRMIQKHLQPTRPLRRCTYVDYGNVNCGNESIISYCRTFYFCLTGLCVLMSVFIARISYSREFLMGLASCPEAKIKPLFLPENPIILSASENRSFNHCACSK</sequence>
<name>A0A3P9KWD2_ORYLA</name>
<keyword evidence="1" id="KW-1133">Transmembrane helix</keyword>
<protein>
    <submittedName>
        <fullName evidence="2">Uncharacterized protein</fullName>
    </submittedName>
</protein>
<dbReference type="Ensembl" id="ENSORLT00020019938.1">
    <property type="protein sequence ID" value="ENSORLP00020012686.1"/>
    <property type="gene ID" value="ENSORLG00020013615.1"/>
</dbReference>
<keyword evidence="1" id="KW-0472">Membrane</keyword>